<dbReference type="Proteomes" id="UP000018291">
    <property type="component" value="Unassembled WGS sequence"/>
</dbReference>
<organism evidence="3 4">
    <name type="scientific">Candidatus Neomicrothrix parvicella RN1</name>
    <dbReference type="NCBI Taxonomy" id="1229780"/>
    <lineage>
        <taxon>Bacteria</taxon>
        <taxon>Bacillati</taxon>
        <taxon>Actinomycetota</taxon>
        <taxon>Acidimicrobiia</taxon>
        <taxon>Acidimicrobiales</taxon>
        <taxon>Microthrixaceae</taxon>
        <taxon>Candidatus Neomicrothrix</taxon>
    </lineage>
</organism>
<dbReference type="Pfam" id="PF02036">
    <property type="entry name" value="SCP2"/>
    <property type="match status" value="1"/>
</dbReference>
<dbReference type="STRING" id="1229780.BN381_130071"/>
<dbReference type="InterPro" id="IPR003033">
    <property type="entry name" value="SCP2_sterol-bd_dom"/>
</dbReference>
<name>R4YWT0_9ACTN</name>
<dbReference type="HOGENOM" id="CLU_1871633_0_0_11"/>
<accession>R4YWT0</accession>
<evidence type="ECO:0000259" key="2">
    <source>
        <dbReference type="Pfam" id="PF02036"/>
    </source>
</evidence>
<evidence type="ECO:0000313" key="3">
    <source>
        <dbReference type="EMBL" id="CCM62513.1"/>
    </source>
</evidence>
<evidence type="ECO:0000313" key="4">
    <source>
        <dbReference type="Proteomes" id="UP000018291"/>
    </source>
</evidence>
<dbReference type="InterPro" id="IPR036527">
    <property type="entry name" value="SCP2_sterol-bd_dom_sf"/>
</dbReference>
<dbReference type="RefSeq" id="WP_012224018.1">
    <property type="nucleotide sequence ID" value="NZ_HG422565.1"/>
</dbReference>
<gene>
    <name evidence="3" type="ORF">BN381_130071</name>
</gene>
<proteinExistence type="predicted"/>
<dbReference type="AlphaFoldDB" id="R4YWT0"/>
<dbReference type="SUPFAM" id="SSF55718">
    <property type="entry name" value="SCP-like"/>
    <property type="match status" value="1"/>
</dbReference>
<protein>
    <recommendedName>
        <fullName evidence="2">SCP2 domain-containing protein</fullName>
    </recommendedName>
</protein>
<dbReference type="EMBL" id="CANL01000005">
    <property type="protein sequence ID" value="CCM62513.1"/>
    <property type="molecule type" value="Genomic_DNA"/>
</dbReference>
<dbReference type="Gene3D" id="3.30.1050.10">
    <property type="entry name" value="SCP2 sterol-binding domain"/>
    <property type="match status" value="1"/>
</dbReference>
<feature type="region of interest" description="Disordered" evidence="1">
    <location>
        <begin position="117"/>
        <end position="136"/>
    </location>
</feature>
<reference evidence="3 4" key="1">
    <citation type="journal article" date="2013" name="ISME J.">
        <title>Metabolic model for the filamentous 'Candidatus Microthrix parvicella' based on genomic and metagenomic analyses.</title>
        <authorList>
            <person name="Jon McIlroy S."/>
            <person name="Kristiansen R."/>
            <person name="Albertsen M."/>
            <person name="Michael Karst S."/>
            <person name="Rossetti S."/>
            <person name="Lund Nielsen J."/>
            <person name="Tandoi V."/>
            <person name="James Seviour R."/>
            <person name="Nielsen P.H."/>
        </authorList>
    </citation>
    <scope>NUCLEOTIDE SEQUENCE [LARGE SCALE GENOMIC DNA]</scope>
    <source>
        <strain evidence="3 4">RN1</strain>
    </source>
</reference>
<feature type="domain" description="SCP2" evidence="2">
    <location>
        <begin position="21"/>
        <end position="111"/>
    </location>
</feature>
<comment type="caution">
    <text evidence="3">The sequence shown here is derived from an EMBL/GenBank/DDBJ whole genome shotgun (WGS) entry which is preliminary data.</text>
</comment>
<keyword evidence="4" id="KW-1185">Reference proteome</keyword>
<sequence length="136" mass="14526">MVSHASKDARPDDGPTLIEIEQLLASPAVTRQLAEAIGHLAVTVQYRVEPDGAAWWWSSRGDSTATGVGSAEHPDVVVTCDGRTARRLLSGDLDVSRAFLLGQLRVEGDLGSVLPQVSGERRTRRTAVDAQVPKDG</sequence>
<evidence type="ECO:0000256" key="1">
    <source>
        <dbReference type="SAM" id="MobiDB-lite"/>
    </source>
</evidence>